<dbReference type="CDD" id="cd07197">
    <property type="entry name" value="nitrilase"/>
    <property type="match status" value="1"/>
</dbReference>
<dbReference type="EMBL" id="JASNWA010000008">
    <property type="protein sequence ID" value="KAK3171898.1"/>
    <property type="molecule type" value="Genomic_DNA"/>
</dbReference>
<evidence type="ECO:0000313" key="4">
    <source>
        <dbReference type="Proteomes" id="UP001276659"/>
    </source>
</evidence>
<dbReference type="InterPro" id="IPR050345">
    <property type="entry name" value="Aliph_Amidase/BUP"/>
</dbReference>
<evidence type="ECO:0000256" key="1">
    <source>
        <dbReference type="ARBA" id="ARBA00022801"/>
    </source>
</evidence>
<dbReference type="InterPro" id="IPR036526">
    <property type="entry name" value="C-N_Hydrolase_sf"/>
</dbReference>
<keyword evidence="4" id="KW-1185">Reference proteome</keyword>
<name>A0AAE0DLZ3_9LECA</name>
<dbReference type="GO" id="GO:0016811">
    <property type="term" value="F:hydrolase activity, acting on carbon-nitrogen (but not peptide) bonds, in linear amides"/>
    <property type="evidence" value="ECO:0007669"/>
    <property type="project" value="TreeGrafter"/>
</dbReference>
<dbReference type="PANTHER" id="PTHR43674:SF16">
    <property type="entry name" value="CARBON-NITROGEN FAMILY, PUTATIVE (AFU_ORTHOLOGUE AFUA_5G02350)-RELATED"/>
    <property type="match status" value="1"/>
</dbReference>
<gene>
    <name evidence="3" type="ORF">OEA41_003982</name>
</gene>
<sequence>MAPTYKIALIQLYPEPLQPDLNFSKAAEFIISAAREGAQLAVLPEYHLTNWAPEDPKWKPICAQWEMYLNKYRDLAREYKICIVPGTIVQTYMDEEIGEEQLHNIAYFISNDGEVLGRYQKKNIWHPERPHLTSSSSHSHITFSTPLGPIGLLICWDIAFPEAFRELIASGAKLIIIPTFWTLADCSPYGLSLNPHSEALFLQTTLTARAFENTCAVVFVNAGAPPGDDKSTYCGLSQVAMPFVGALGDETKESSREGMSIVDVDMQVVEEAEENYKVRADISKEGWHYTYRHQERGERVGG</sequence>
<reference evidence="3" key="1">
    <citation type="submission" date="2022-11" db="EMBL/GenBank/DDBJ databases">
        <title>Chromosomal genome sequence assembly and mating type (MAT) locus characterization of the leprose asexual lichenized fungus Lepraria neglecta (Nyl.) Erichsen.</title>
        <authorList>
            <person name="Allen J.L."/>
            <person name="Pfeffer B."/>
        </authorList>
    </citation>
    <scope>NUCLEOTIDE SEQUENCE</scope>
    <source>
        <strain evidence="3">Allen 5258</strain>
    </source>
</reference>
<dbReference type="AlphaFoldDB" id="A0AAE0DLZ3"/>
<dbReference type="InterPro" id="IPR003010">
    <property type="entry name" value="C-N_Hydrolase"/>
</dbReference>
<comment type="caution">
    <text evidence="3">The sequence shown here is derived from an EMBL/GenBank/DDBJ whole genome shotgun (WGS) entry which is preliminary data.</text>
</comment>
<organism evidence="3 4">
    <name type="scientific">Lepraria neglecta</name>
    <dbReference type="NCBI Taxonomy" id="209136"/>
    <lineage>
        <taxon>Eukaryota</taxon>
        <taxon>Fungi</taxon>
        <taxon>Dikarya</taxon>
        <taxon>Ascomycota</taxon>
        <taxon>Pezizomycotina</taxon>
        <taxon>Lecanoromycetes</taxon>
        <taxon>OSLEUM clade</taxon>
        <taxon>Lecanoromycetidae</taxon>
        <taxon>Lecanorales</taxon>
        <taxon>Lecanorineae</taxon>
        <taxon>Stereocaulaceae</taxon>
        <taxon>Lepraria</taxon>
    </lineage>
</organism>
<protein>
    <recommendedName>
        <fullName evidence="2">CN hydrolase domain-containing protein</fullName>
    </recommendedName>
</protein>
<dbReference type="PROSITE" id="PS50263">
    <property type="entry name" value="CN_HYDROLASE"/>
    <property type="match status" value="1"/>
</dbReference>
<feature type="domain" description="CN hydrolase" evidence="2">
    <location>
        <begin position="5"/>
        <end position="266"/>
    </location>
</feature>
<proteinExistence type="predicted"/>
<dbReference type="PANTHER" id="PTHR43674">
    <property type="entry name" value="NITRILASE C965.09-RELATED"/>
    <property type="match status" value="1"/>
</dbReference>
<dbReference type="Proteomes" id="UP001276659">
    <property type="component" value="Unassembled WGS sequence"/>
</dbReference>
<accession>A0AAE0DLZ3</accession>
<evidence type="ECO:0000313" key="3">
    <source>
        <dbReference type="EMBL" id="KAK3171898.1"/>
    </source>
</evidence>
<dbReference type="Gene3D" id="3.60.110.10">
    <property type="entry name" value="Carbon-nitrogen hydrolase"/>
    <property type="match status" value="1"/>
</dbReference>
<keyword evidence="1" id="KW-0378">Hydrolase</keyword>
<dbReference type="Pfam" id="PF00795">
    <property type="entry name" value="CN_hydrolase"/>
    <property type="match status" value="1"/>
</dbReference>
<evidence type="ECO:0000259" key="2">
    <source>
        <dbReference type="PROSITE" id="PS50263"/>
    </source>
</evidence>
<dbReference type="SUPFAM" id="SSF56317">
    <property type="entry name" value="Carbon-nitrogen hydrolase"/>
    <property type="match status" value="1"/>
</dbReference>